<accession>A0A2P2C7T0</accession>
<protein>
    <submittedName>
        <fullName evidence="1">Uncharacterized protein</fullName>
    </submittedName>
</protein>
<name>A0A2P2C7T0_9ZZZZ</name>
<dbReference type="AlphaFoldDB" id="A0A2P2C7T0"/>
<reference evidence="1" key="1">
    <citation type="submission" date="2015-08" db="EMBL/GenBank/DDBJ databases">
        <authorList>
            <person name="Babu N.S."/>
            <person name="Beckwith C.J."/>
            <person name="Beseler K.G."/>
            <person name="Brison A."/>
            <person name="Carone J.V."/>
            <person name="Caskin T.P."/>
            <person name="Diamond M."/>
            <person name="Durham M.E."/>
            <person name="Foxe J.M."/>
            <person name="Go M."/>
            <person name="Henderson B.A."/>
            <person name="Jones I.B."/>
            <person name="McGettigan J.A."/>
            <person name="Micheletti S.J."/>
            <person name="Nasrallah M.E."/>
            <person name="Ortiz D."/>
            <person name="Piller C.R."/>
            <person name="Privatt S.R."/>
            <person name="Schneider S.L."/>
            <person name="Sharp S."/>
            <person name="Smith T.C."/>
            <person name="Stanton J.D."/>
            <person name="Ullery H.E."/>
            <person name="Wilson R.J."/>
            <person name="Serrano M.G."/>
            <person name="Buck G."/>
            <person name="Lee V."/>
            <person name="Wang Y."/>
            <person name="Carvalho R."/>
            <person name="Voegtly L."/>
            <person name="Shi R."/>
            <person name="Duckworth R."/>
            <person name="Johnson A."/>
            <person name="Loviza R."/>
            <person name="Walstead R."/>
            <person name="Shah Z."/>
            <person name="Kiflezghi M."/>
            <person name="Wade K."/>
            <person name="Ball S.L."/>
            <person name="Bradley K.W."/>
            <person name="Asai D.J."/>
            <person name="Bowman C.A."/>
            <person name="Russell D.A."/>
            <person name="Pope W.H."/>
            <person name="Jacobs-Sera D."/>
            <person name="Hendrix R.W."/>
            <person name="Hatfull G.F."/>
        </authorList>
    </citation>
    <scope>NUCLEOTIDE SEQUENCE</scope>
</reference>
<dbReference type="EMBL" id="CZKA01000043">
    <property type="protein sequence ID" value="CUR58038.1"/>
    <property type="molecule type" value="Genomic_DNA"/>
</dbReference>
<gene>
    <name evidence="1" type="ORF">NOCA2480069</name>
</gene>
<organism evidence="1">
    <name type="scientific">metagenome</name>
    <dbReference type="NCBI Taxonomy" id="256318"/>
    <lineage>
        <taxon>unclassified sequences</taxon>
        <taxon>metagenomes</taxon>
    </lineage>
</organism>
<sequence length="87" mass="9729">MRERQERNCIVAASRNRTREKRVGSLRTRLWRRVTLNAVVPQDHPNLISRADCLVNESLAPLDGLADAVALHGPTDIQGQHHSASEP</sequence>
<evidence type="ECO:0000313" key="1">
    <source>
        <dbReference type="EMBL" id="CUR58038.1"/>
    </source>
</evidence>
<proteinExistence type="predicted"/>